<keyword evidence="4" id="KW-1185">Reference proteome</keyword>
<dbReference type="OrthoDB" id="406505at2759"/>
<dbReference type="AlphaFoldDB" id="A0A9P5XMB9"/>
<evidence type="ECO:0000256" key="1">
    <source>
        <dbReference type="ARBA" id="ARBA00022729"/>
    </source>
</evidence>
<proteinExistence type="predicted"/>
<organism evidence="3 4">
    <name type="scientific">Macrolepiota fuliginosa MF-IS2</name>
    <dbReference type="NCBI Taxonomy" id="1400762"/>
    <lineage>
        <taxon>Eukaryota</taxon>
        <taxon>Fungi</taxon>
        <taxon>Dikarya</taxon>
        <taxon>Basidiomycota</taxon>
        <taxon>Agaricomycotina</taxon>
        <taxon>Agaricomycetes</taxon>
        <taxon>Agaricomycetidae</taxon>
        <taxon>Agaricales</taxon>
        <taxon>Agaricineae</taxon>
        <taxon>Agaricaceae</taxon>
        <taxon>Macrolepiota</taxon>
    </lineage>
</organism>
<dbReference type="EMBL" id="MU151064">
    <property type="protein sequence ID" value="KAF9453104.1"/>
    <property type="molecule type" value="Genomic_DNA"/>
</dbReference>
<dbReference type="InterPro" id="IPR051477">
    <property type="entry name" value="Expansin_CellWall"/>
</dbReference>
<evidence type="ECO:0000256" key="2">
    <source>
        <dbReference type="SAM" id="SignalP"/>
    </source>
</evidence>
<feature type="signal peptide" evidence="2">
    <location>
        <begin position="1"/>
        <end position="23"/>
    </location>
</feature>
<dbReference type="InterPro" id="IPR036908">
    <property type="entry name" value="RlpA-like_sf"/>
</dbReference>
<keyword evidence="1 2" id="KW-0732">Signal</keyword>
<feature type="chain" id="PRO_5040140772" description="RlpA-like protein double-psi beta-barrel domain-containing protein" evidence="2">
    <location>
        <begin position="24"/>
        <end position="147"/>
    </location>
</feature>
<dbReference type="CDD" id="cd22191">
    <property type="entry name" value="DPBB_RlpA_EXP_N-like"/>
    <property type="match status" value="1"/>
</dbReference>
<accession>A0A9P5XMB9</accession>
<dbReference type="Gene3D" id="2.40.40.10">
    <property type="entry name" value="RlpA-like domain"/>
    <property type="match status" value="1"/>
</dbReference>
<dbReference type="SUPFAM" id="SSF50685">
    <property type="entry name" value="Barwin-like endoglucanases"/>
    <property type="match status" value="1"/>
</dbReference>
<dbReference type="Proteomes" id="UP000807342">
    <property type="component" value="Unassembled WGS sequence"/>
</dbReference>
<dbReference type="PANTHER" id="PTHR31836:SF25">
    <property type="entry name" value="RLPA-LIKE PROTEIN DOUBLE-PSI BETA-BARREL DOMAIN-CONTAINING PROTEIN"/>
    <property type="match status" value="1"/>
</dbReference>
<dbReference type="PANTHER" id="PTHR31836">
    <property type="match status" value="1"/>
</dbReference>
<evidence type="ECO:0000313" key="3">
    <source>
        <dbReference type="EMBL" id="KAF9453104.1"/>
    </source>
</evidence>
<reference evidence="3" key="1">
    <citation type="submission" date="2020-11" db="EMBL/GenBank/DDBJ databases">
        <authorList>
            <consortium name="DOE Joint Genome Institute"/>
            <person name="Ahrendt S."/>
            <person name="Riley R."/>
            <person name="Andreopoulos W."/>
            <person name="Labutti K."/>
            <person name="Pangilinan J."/>
            <person name="Ruiz-Duenas F.J."/>
            <person name="Barrasa J.M."/>
            <person name="Sanchez-Garcia M."/>
            <person name="Camarero S."/>
            <person name="Miyauchi S."/>
            <person name="Serrano A."/>
            <person name="Linde D."/>
            <person name="Babiker R."/>
            <person name="Drula E."/>
            <person name="Ayuso-Fernandez I."/>
            <person name="Pacheco R."/>
            <person name="Padilla G."/>
            <person name="Ferreira P."/>
            <person name="Barriuso J."/>
            <person name="Kellner H."/>
            <person name="Castanera R."/>
            <person name="Alfaro M."/>
            <person name="Ramirez L."/>
            <person name="Pisabarro A.G."/>
            <person name="Kuo A."/>
            <person name="Tritt A."/>
            <person name="Lipzen A."/>
            <person name="He G."/>
            <person name="Yan M."/>
            <person name="Ng V."/>
            <person name="Cullen D."/>
            <person name="Martin F."/>
            <person name="Rosso M.-N."/>
            <person name="Henrissat B."/>
            <person name="Hibbett D."/>
            <person name="Martinez A.T."/>
            <person name="Grigoriev I.V."/>
        </authorList>
    </citation>
    <scope>NUCLEOTIDE SEQUENCE</scope>
    <source>
        <strain evidence="3">MF-IS2</strain>
    </source>
</reference>
<name>A0A9P5XMB9_9AGAR</name>
<sequence>MMMMSRVLLAFFAFFSSLWLALGSPIPQSEVELNKRTTHSGRGTWYHAGHGNCGGWNTDSDLVVAMSKGFYDQNGGSNCDQYVKITSNGKTAYGLMVDSCPGCGEGDLVLLLSLSIDMSPSMFEKFASLDTGVISIKWSFKPKGWKP</sequence>
<evidence type="ECO:0000313" key="4">
    <source>
        <dbReference type="Proteomes" id="UP000807342"/>
    </source>
</evidence>
<evidence type="ECO:0008006" key="5">
    <source>
        <dbReference type="Google" id="ProtNLM"/>
    </source>
</evidence>
<protein>
    <recommendedName>
        <fullName evidence="5">RlpA-like protein double-psi beta-barrel domain-containing protein</fullName>
    </recommendedName>
</protein>
<comment type="caution">
    <text evidence="3">The sequence shown here is derived from an EMBL/GenBank/DDBJ whole genome shotgun (WGS) entry which is preliminary data.</text>
</comment>
<gene>
    <name evidence="3" type="ORF">P691DRAFT_771659</name>
</gene>